<sequence length="155" mass="16997">MQHSVATAKFSHLCSQSRAPRMRAHSKTCRSESRVRTIALPQSTCSRLGFIALTRSAAATLNQFKDTLQTPQRRYRFCSLGGAANVTAYQGANSSRFFVCASSCSVRAKSIQTPIIHSVTFPAPVYCYLIAATPNQPPTTTSILPHNVKRQFSLT</sequence>
<keyword evidence="2" id="KW-1185">Reference proteome</keyword>
<dbReference type="EMBL" id="MU277209">
    <property type="protein sequence ID" value="KAI0062114.1"/>
    <property type="molecule type" value="Genomic_DNA"/>
</dbReference>
<evidence type="ECO:0000313" key="1">
    <source>
        <dbReference type="EMBL" id="KAI0062114.1"/>
    </source>
</evidence>
<organism evidence="1 2">
    <name type="scientific">Artomyces pyxidatus</name>
    <dbReference type="NCBI Taxonomy" id="48021"/>
    <lineage>
        <taxon>Eukaryota</taxon>
        <taxon>Fungi</taxon>
        <taxon>Dikarya</taxon>
        <taxon>Basidiomycota</taxon>
        <taxon>Agaricomycotina</taxon>
        <taxon>Agaricomycetes</taxon>
        <taxon>Russulales</taxon>
        <taxon>Auriscalpiaceae</taxon>
        <taxon>Artomyces</taxon>
    </lineage>
</organism>
<dbReference type="Proteomes" id="UP000814140">
    <property type="component" value="Unassembled WGS sequence"/>
</dbReference>
<accession>A0ACB8T0B5</accession>
<reference evidence="1" key="1">
    <citation type="submission" date="2021-03" db="EMBL/GenBank/DDBJ databases">
        <authorList>
            <consortium name="DOE Joint Genome Institute"/>
            <person name="Ahrendt S."/>
            <person name="Looney B.P."/>
            <person name="Miyauchi S."/>
            <person name="Morin E."/>
            <person name="Drula E."/>
            <person name="Courty P.E."/>
            <person name="Chicoki N."/>
            <person name="Fauchery L."/>
            <person name="Kohler A."/>
            <person name="Kuo A."/>
            <person name="Labutti K."/>
            <person name="Pangilinan J."/>
            <person name="Lipzen A."/>
            <person name="Riley R."/>
            <person name="Andreopoulos W."/>
            <person name="He G."/>
            <person name="Johnson J."/>
            <person name="Barry K.W."/>
            <person name="Grigoriev I.V."/>
            <person name="Nagy L."/>
            <person name="Hibbett D."/>
            <person name="Henrissat B."/>
            <person name="Matheny P.B."/>
            <person name="Labbe J."/>
            <person name="Martin F."/>
        </authorList>
    </citation>
    <scope>NUCLEOTIDE SEQUENCE</scope>
    <source>
        <strain evidence="1">HHB10654</strain>
    </source>
</reference>
<evidence type="ECO:0000313" key="2">
    <source>
        <dbReference type="Proteomes" id="UP000814140"/>
    </source>
</evidence>
<protein>
    <submittedName>
        <fullName evidence="1">Uncharacterized protein</fullName>
    </submittedName>
</protein>
<name>A0ACB8T0B5_9AGAM</name>
<comment type="caution">
    <text evidence="1">The sequence shown here is derived from an EMBL/GenBank/DDBJ whole genome shotgun (WGS) entry which is preliminary data.</text>
</comment>
<proteinExistence type="predicted"/>
<reference evidence="1" key="2">
    <citation type="journal article" date="2022" name="New Phytol.">
        <title>Evolutionary transition to the ectomycorrhizal habit in the genomes of a hyperdiverse lineage of mushroom-forming fungi.</title>
        <authorList>
            <person name="Looney B."/>
            <person name="Miyauchi S."/>
            <person name="Morin E."/>
            <person name="Drula E."/>
            <person name="Courty P.E."/>
            <person name="Kohler A."/>
            <person name="Kuo A."/>
            <person name="LaButti K."/>
            <person name="Pangilinan J."/>
            <person name="Lipzen A."/>
            <person name="Riley R."/>
            <person name="Andreopoulos W."/>
            <person name="He G."/>
            <person name="Johnson J."/>
            <person name="Nolan M."/>
            <person name="Tritt A."/>
            <person name="Barry K.W."/>
            <person name="Grigoriev I.V."/>
            <person name="Nagy L.G."/>
            <person name="Hibbett D."/>
            <person name="Henrissat B."/>
            <person name="Matheny P.B."/>
            <person name="Labbe J."/>
            <person name="Martin F.M."/>
        </authorList>
    </citation>
    <scope>NUCLEOTIDE SEQUENCE</scope>
    <source>
        <strain evidence="1">HHB10654</strain>
    </source>
</reference>
<gene>
    <name evidence="1" type="ORF">BV25DRAFT_1825974</name>
</gene>